<comment type="caution">
    <text evidence="1">The sequence shown here is derived from an EMBL/GenBank/DDBJ whole genome shotgun (WGS) entry which is preliminary data.</text>
</comment>
<accession>A0A644YS55</accession>
<evidence type="ECO:0000313" key="1">
    <source>
        <dbReference type="EMBL" id="MPM31422.1"/>
    </source>
</evidence>
<organism evidence="1">
    <name type="scientific">bioreactor metagenome</name>
    <dbReference type="NCBI Taxonomy" id="1076179"/>
    <lineage>
        <taxon>unclassified sequences</taxon>
        <taxon>metagenomes</taxon>
        <taxon>ecological metagenomes</taxon>
    </lineage>
</organism>
<gene>
    <name evidence="1" type="ORF">SDC9_77977</name>
</gene>
<sequence>MKQSNAVHPQTEQERKKDYQIRDIFPNREFTKAEQLRIATQISKLLTQSGSRIECTGKK</sequence>
<protein>
    <submittedName>
        <fullName evidence="1">Uncharacterized protein</fullName>
    </submittedName>
</protein>
<dbReference type="EMBL" id="VSSQ01006068">
    <property type="protein sequence ID" value="MPM31422.1"/>
    <property type="molecule type" value="Genomic_DNA"/>
</dbReference>
<reference evidence="1" key="1">
    <citation type="submission" date="2019-08" db="EMBL/GenBank/DDBJ databases">
        <authorList>
            <person name="Kucharzyk K."/>
            <person name="Murdoch R.W."/>
            <person name="Higgins S."/>
            <person name="Loffler F."/>
        </authorList>
    </citation>
    <scope>NUCLEOTIDE SEQUENCE</scope>
</reference>
<dbReference type="AlphaFoldDB" id="A0A644YS55"/>
<name>A0A644YS55_9ZZZZ</name>
<proteinExistence type="predicted"/>